<accession>A0A015K3V7</accession>
<dbReference type="PANTHER" id="PTHR14187">
    <property type="entry name" value="ALPHA KINASE/ELONGATION FACTOR 2 KINASE"/>
    <property type="match status" value="1"/>
</dbReference>
<proteinExistence type="predicted"/>
<evidence type="ECO:0000313" key="2">
    <source>
        <dbReference type="Proteomes" id="UP000022910"/>
    </source>
</evidence>
<reference evidence="1 2" key="1">
    <citation type="submission" date="2014-02" db="EMBL/GenBank/DDBJ databases">
        <title>Single nucleus genome sequencing reveals high similarity among nuclei of an endomycorrhizal fungus.</title>
        <authorList>
            <person name="Lin K."/>
            <person name="Geurts R."/>
            <person name="Zhang Z."/>
            <person name="Limpens E."/>
            <person name="Saunders D.G."/>
            <person name="Mu D."/>
            <person name="Pang E."/>
            <person name="Cao H."/>
            <person name="Cha H."/>
            <person name="Lin T."/>
            <person name="Zhou Q."/>
            <person name="Shang Y."/>
            <person name="Li Y."/>
            <person name="Ivanov S."/>
            <person name="Sharma T."/>
            <person name="Velzen R.V."/>
            <person name="Ruijter N.D."/>
            <person name="Aanen D.K."/>
            <person name="Win J."/>
            <person name="Kamoun S."/>
            <person name="Bisseling T."/>
            <person name="Huang S."/>
        </authorList>
    </citation>
    <scope>NUCLEOTIDE SEQUENCE [LARGE SCALE GENOMIC DNA]</scope>
    <source>
        <strain evidence="2">DAOM197198w</strain>
    </source>
</reference>
<sequence>MNKKNKNIKNIKDLIEDIQNLDIKPIKDTRVLVAIDFGTTYSGFAYVHKDNPDNVVVNDSWPGKEGVSKAPTALQYDKKYNKVINWGYTALVEDLDEVSDDSEEQCPRPVELFKLHISDLPENEKPWLPSKLNYKKAIEDYLTQMSNLIKKTLKKRWPTLIFPQQVDFVLTIPAEWPPHTTGIMRECACKAGLITSFDSDHLDFTTEPEAAALHCLTVVNQHNLRPRDSFLVADCGGGTVDLTSRKLLPGGLLSEITERAGYLCGSTFVDKEFLSWLGRRVGFQALEKFKSNCYGQMQYLVQRFFCTRIKFKFSGEPTEYRTIKLNLQQYDLPKYVTGEHRKKMEETGWVLKIDFNSVKEIFDPVIDQIIKLINDQLNFSNEKCTAIFLVGGFSESPYLLRRVKETFKYRVPITAAPAIPIAAIVRGAIMYGLNPNIIRDRILKWTYGIGVCRKWVDGKDDINRRTADGLIFYFYELAKRGKKVEVNQKFWEEFLPIRSNQNVASFNIYYTPKHNAKYCNEPEMKQLGTLRIVRSNNERSGINKRIEFSLTFGRMEIKATAKNKETGKIYNETTFILDI</sequence>
<dbReference type="CDD" id="cd10229">
    <property type="entry name" value="ASKHA_NBD_HSP70_HSPA12"/>
    <property type="match status" value="1"/>
</dbReference>
<name>A0A015K3V7_RHIIW</name>
<dbReference type="EMBL" id="JEMT01012224">
    <property type="protein sequence ID" value="EXX76487.1"/>
    <property type="molecule type" value="Genomic_DNA"/>
</dbReference>
<dbReference type="InterPro" id="IPR043129">
    <property type="entry name" value="ATPase_NBD"/>
</dbReference>
<protein>
    <recommendedName>
        <fullName evidence="3">Actin-like ATPase domain-containing protein</fullName>
    </recommendedName>
</protein>
<gene>
    <name evidence="1" type="ORF">RirG_032720</name>
</gene>
<keyword evidence="2" id="KW-1185">Reference proteome</keyword>
<dbReference type="OrthoDB" id="2963168at2759"/>
<dbReference type="Gene3D" id="3.30.420.40">
    <property type="match status" value="2"/>
</dbReference>
<organism evidence="1 2">
    <name type="scientific">Rhizophagus irregularis (strain DAOM 197198w)</name>
    <name type="common">Glomus intraradices</name>
    <dbReference type="NCBI Taxonomy" id="1432141"/>
    <lineage>
        <taxon>Eukaryota</taxon>
        <taxon>Fungi</taxon>
        <taxon>Fungi incertae sedis</taxon>
        <taxon>Mucoromycota</taxon>
        <taxon>Glomeromycotina</taxon>
        <taxon>Glomeromycetes</taxon>
        <taxon>Glomerales</taxon>
        <taxon>Glomeraceae</taxon>
        <taxon>Rhizophagus</taxon>
    </lineage>
</organism>
<dbReference type="OMA" id="CGNQRIM"/>
<dbReference type="PANTHER" id="PTHR14187:SF5">
    <property type="entry name" value="HEAT SHOCK 70 KDA PROTEIN 12A"/>
    <property type="match status" value="1"/>
</dbReference>
<dbReference type="AlphaFoldDB" id="A0A015K3V7"/>
<dbReference type="Gene3D" id="3.90.640.10">
    <property type="entry name" value="Actin, Chain A, domain 4"/>
    <property type="match status" value="1"/>
</dbReference>
<evidence type="ECO:0008006" key="3">
    <source>
        <dbReference type="Google" id="ProtNLM"/>
    </source>
</evidence>
<dbReference type="Proteomes" id="UP000022910">
    <property type="component" value="Unassembled WGS sequence"/>
</dbReference>
<dbReference type="SUPFAM" id="SSF53067">
    <property type="entry name" value="Actin-like ATPase domain"/>
    <property type="match status" value="2"/>
</dbReference>
<comment type="caution">
    <text evidence="1">The sequence shown here is derived from an EMBL/GenBank/DDBJ whole genome shotgun (WGS) entry which is preliminary data.</text>
</comment>
<dbReference type="HOGENOM" id="CLU_009958_7_1_1"/>
<dbReference type="STRING" id="1432141.A0A015K3V7"/>
<evidence type="ECO:0000313" key="1">
    <source>
        <dbReference type="EMBL" id="EXX76487.1"/>
    </source>
</evidence>